<dbReference type="Gene3D" id="2.40.30.10">
    <property type="entry name" value="Translation factors"/>
    <property type="match status" value="1"/>
</dbReference>
<dbReference type="SUPFAM" id="SSF81606">
    <property type="entry name" value="PP2C-like"/>
    <property type="match status" value="1"/>
</dbReference>
<dbReference type="GO" id="GO:0005524">
    <property type="term" value="F:ATP binding"/>
    <property type="evidence" value="ECO:0007669"/>
    <property type="project" value="InterPro"/>
</dbReference>
<evidence type="ECO:0000256" key="1">
    <source>
        <dbReference type="ARBA" id="ARBA00007249"/>
    </source>
</evidence>
<gene>
    <name evidence="7" type="primary">PPC4-2</name>
    <name evidence="7" type="ORF">AK812_SmicGene39663</name>
</gene>
<feature type="compositionally biased region" description="Basic and acidic residues" evidence="4">
    <location>
        <begin position="3206"/>
        <end position="3218"/>
    </location>
</feature>
<accession>A0A1Q9CAP5</accession>
<dbReference type="PROSITE" id="PS00108">
    <property type="entry name" value="PROTEIN_KINASE_ST"/>
    <property type="match status" value="1"/>
</dbReference>
<evidence type="ECO:0000313" key="8">
    <source>
        <dbReference type="Proteomes" id="UP000186817"/>
    </source>
</evidence>
<protein>
    <submittedName>
        <fullName evidence="7">Uncharacterized protein</fullName>
    </submittedName>
</protein>
<feature type="region of interest" description="Disordered" evidence="4">
    <location>
        <begin position="3260"/>
        <end position="3540"/>
    </location>
</feature>
<feature type="domain" description="Protein kinase" evidence="5">
    <location>
        <begin position="1686"/>
        <end position="2009"/>
    </location>
</feature>
<dbReference type="OrthoDB" id="20844at2759"/>
<dbReference type="InterPro" id="IPR009001">
    <property type="entry name" value="Transl_elong_EF1A/Init_IF2_C"/>
</dbReference>
<proteinExistence type="inferred from homology"/>
<dbReference type="InterPro" id="IPR027417">
    <property type="entry name" value="P-loop_NTPase"/>
</dbReference>
<feature type="compositionally biased region" description="Basic and acidic residues" evidence="4">
    <location>
        <begin position="3467"/>
        <end position="3535"/>
    </location>
</feature>
<reference evidence="7 8" key="1">
    <citation type="submission" date="2016-02" db="EMBL/GenBank/DDBJ databases">
        <title>Genome analysis of coral dinoflagellate symbionts highlights evolutionary adaptations to a symbiotic lifestyle.</title>
        <authorList>
            <person name="Aranda M."/>
            <person name="Li Y."/>
            <person name="Liew Y.J."/>
            <person name="Baumgarten S."/>
            <person name="Simakov O."/>
            <person name="Wilson M."/>
            <person name="Piel J."/>
            <person name="Ashoor H."/>
            <person name="Bougouffa S."/>
            <person name="Bajic V.B."/>
            <person name="Ryu T."/>
            <person name="Ravasi T."/>
            <person name="Bayer T."/>
            <person name="Micklem G."/>
            <person name="Kim H."/>
            <person name="Bhak J."/>
            <person name="Lajeunesse T.C."/>
            <person name="Voolstra C.R."/>
        </authorList>
    </citation>
    <scope>NUCLEOTIDE SEQUENCE [LARGE SCALE GENOMIC DNA]</scope>
    <source>
        <strain evidence="7 8">CCMP2467</strain>
    </source>
</reference>
<dbReference type="InterPro" id="IPR054696">
    <property type="entry name" value="GTP-eEF1A_C"/>
</dbReference>
<dbReference type="Gene3D" id="3.60.40.10">
    <property type="entry name" value="PPM-type phosphatase domain"/>
    <property type="match status" value="1"/>
</dbReference>
<feature type="region of interest" description="Disordered" evidence="4">
    <location>
        <begin position="2355"/>
        <end position="2402"/>
    </location>
</feature>
<dbReference type="InterPro" id="IPR000719">
    <property type="entry name" value="Prot_kinase_dom"/>
</dbReference>
<dbReference type="Pfam" id="PF00069">
    <property type="entry name" value="Pkinase"/>
    <property type="match status" value="1"/>
</dbReference>
<keyword evidence="8" id="KW-1185">Reference proteome</keyword>
<dbReference type="Gene3D" id="1.10.510.10">
    <property type="entry name" value="Transferase(Phosphotransferase) domain 1"/>
    <property type="match status" value="1"/>
</dbReference>
<evidence type="ECO:0000313" key="7">
    <source>
        <dbReference type="EMBL" id="OLP79981.1"/>
    </source>
</evidence>
<feature type="region of interest" description="Disordered" evidence="4">
    <location>
        <begin position="3066"/>
        <end position="3239"/>
    </location>
</feature>
<dbReference type="GO" id="GO:0004672">
    <property type="term" value="F:protein kinase activity"/>
    <property type="evidence" value="ECO:0007669"/>
    <property type="project" value="InterPro"/>
</dbReference>
<dbReference type="SUPFAM" id="SSF52540">
    <property type="entry name" value="P-loop containing nucleoside triphosphate hydrolases"/>
    <property type="match status" value="1"/>
</dbReference>
<dbReference type="PANTHER" id="PTHR13832:SF840">
    <property type="entry name" value="PROTEIN PHOSPHATASE 2C 60-RELATED"/>
    <property type="match status" value="1"/>
</dbReference>
<feature type="compositionally biased region" description="Acidic residues" evidence="4">
    <location>
        <begin position="3273"/>
        <end position="3286"/>
    </location>
</feature>
<comment type="caution">
    <text evidence="7">The sequence shown here is derived from an EMBL/GenBank/DDBJ whole genome shotgun (WGS) entry which is preliminary data.</text>
</comment>
<feature type="compositionally biased region" description="Basic and acidic residues" evidence="4">
    <location>
        <begin position="618"/>
        <end position="629"/>
    </location>
</feature>
<feature type="compositionally biased region" description="Polar residues" evidence="4">
    <location>
        <begin position="3187"/>
        <end position="3198"/>
    </location>
</feature>
<dbReference type="PROSITE" id="PS51746">
    <property type="entry name" value="PPM_2"/>
    <property type="match status" value="1"/>
</dbReference>
<dbReference type="InterPro" id="IPR008271">
    <property type="entry name" value="Ser/Thr_kinase_AS"/>
</dbReference>
<feature type="domain" description="PPM-type phosphatase" evidence="6">
    <location>
        <begin position="2647"/>
        <end position="2951"/>
    </location>
</feature>
<organism evidence="7 8">
    <name type="scientific">Symbiodinium microadriaticum</name>
    <name type="common">Dinoflagellate</name>
    <name type="synonym">Zooxanthella microadriatica</name>
    <dbReference type="NCBI Taxonomy" id="2951"/>
    <lineage>
        <taxon>Eukaryota</taxon>
        <taxon>Sar</taxon>
        <taxon>Alveolata</taxon>
        <taxon>Dinophyceae</taxon>
        <taxon>Suessiales</taxon>
        <taxon>Symbiodiniaceae</taxon>
        <taxon>Symbiodinium</taxon>
    </lineage>
</organism>
<dbReference type="PROSITE" id="PS50011">
    <property type="entry name" value="PROTEIN_KINASE_DOM"/>
    <property type="match status" value="1"/>
</dbReference>
<dbReference type="InterPro" id="IPR000795">
    <property type="entry name" value="T_Tr_GTP-bd_dom"/>
</dbReference>
<feature type="compositionally biased region" description="Basic and acidic residues" evidence="4">
    <location>
        <begin position="3310"/>
        <end position="3410"/>
    </location>
</feature>
<dbReference type="CDD" id="cd00143">
    <property type="entry name" value="PP2Cc"/>
    <property type="match status" value="1"/>
</dbReference>
<keyword evidence="3" id="KW-0342">GTP-binding</keyword>
<dbReference type="GO" id="GO:0004722">
    <property type="term" value="F:protein serine/threonine phosphatase activity"/>
    <property type="evidence" value="ECO:0007669"/>
    <property type="project" value="InterPro"/>
</dbReference>
<feature type="compositionally biased region" description="Basic and acidic residues" evidence="4">
    <location>
        <begin position="3417"/>
        <end position="3460"/>
    </location>
</feature>
<feature type="compositionally biased region" description="Basic residues" evidence="4">
    <location>
        <begin position="3155"/>
        <end position="3173"/>
    </location>
</feature>
<feature type="compositionally biased region" description="Acidic residues" evidence="4">
    <location>
        <begin position="2367"/>
        <end position="2386"/>
    </location>
</feature>
<dbReference type="Pfam" id="PF00481">
    <property type="entry name" value="PP2C"/>
    <property type="match status" value="1"/>
</dbReference>
<name>A0A1Q9CAP5_SYMMI</name>
<dbReference type="Gene3D" id="3.40.50.300">
    <property type="entry name" value="P-loop containing nucleotide triphosphate hydrolases"/>
    <property type="match status" value="1"/>
</dbReference>
<dbReference type="InterPro" id="IPR001932">
    <property type="entry name" value="PPM-type_phosphatase-like_dom"/>
</dbReference>
<dbReference type="SUPFAM" id="SSF56112">
    <property type="entry name" value="Protein kinase-like (PK-like)"/>
    <property type="match status" value="1"/>
</dbReference>
<dbReference type="InterPro" id="IPR015655">
    <property type="entry name" value="PP2C"/>
</dbReference>
<evidence type="ECO:0000259" key="5">
    <source>
        <dbReference type="PROSITE" id="PS50011"/>
    </source>
</evidence>
<comment type="similarity">
    <text evidence="1">Belongs to the TRAFAC class translation factor GTPase superfamily. Classic translation factor GTPase family. EF-Tu/EF-1A subfamily.</text>
</comment>
<dbReference type="PANTHER" id="PTHR13832">
    <property type="entry name" value="PROTEIN PHOSPHATASE 2C"/>
    <property type="match status" value="1"/>
</dbReference>
<feature type="region of interest" description="Disordered" evidence="4">
    <location>
        <begin position="261"/>
        <end position="290"/>
    </location>
</feature>
<dbReference type="Proteomes" id="UP000186817">
    <property type="component" value="Unassembled WGS sequence"/>
</dbReference>
<dbReference type="GO" id="GO:0005525">
    <property type="term" value="F:GTP binding"/>
    <property type="evidence" value="ECO:0007669"/>
    <property type="project" value="UniProtKB-KW"/>
</dbReference>
<evidence type="ECO:0000256" key="4">
    <source>
        <dbReference type="SAM" id="MobiDB-lite"/>
    </source>
</evidence>
<dbReference type="GO" id="GO:0003924">
    <property type="term" value="F:GTPase activity"/>
    <property type="evidence" value="ECO:0007669"/>
    <property type="project" value="InterPro"/>
</dbReference>
<feature type="compositionally biased region" description="Low complexity" evidence="4">
    <location>
        <begin position="602"/>
        <end position="614"/>
    </location>
</feature>
<evidence type="ECO:0000256" key="3">
    <source>
        <dbReference type="ARBA" id="ARBA00023134"/>
    </source>
</evidence>
<dbReference type="InterPro" id="IPR011009">
    <property type="entry name" value="Kinase-like_dom_sf"/>
</dbReference>
<dbReference type="Pfam" id="PF00009">
    <property type="entry name" value="GTP_EFTU"/>
    <property type="match status" value="1"/>
</dbReference>
<feature type="compositionally biased region" description="Basic and acidic residues" evidence="4">
    <location>
        <begin position="3066"/>
        <end position="3124"/>
    </location>
</feature>
<dbReference type="EMBL" id="LSRX01001428">
    <property type="protein sequence ID" value="OLP79981.1"/>
    <property type="molecule type" value="Genomic_DNA"/>
</dbReference>
<dbReference type="SMART" id="SM00332">
    <property type="entry name" value="PP2Cc"/>
    <property type="match status" value="1"/>
</dbReference>
<feature type="region of interest" description="Disordered" evidence="4">
    <location>
        <begin position="602"/>
        <end position="629"/>
    </location>
</feature>
<dbReference type="InterPro" id="IPR036457">
    <property type="entry name" value="PPM-type-like_dom_sf"/>
</dbReference>
<sequence length="3970" mass="439720">MRPRRRTALNWRMRRTRRDALPSIQKEGVCCGFRSMLAYHFLCKILLLQLGIVWNQNSSKLAAFCGFTLLPLVACLRFAHLQRSHSLLVQGPFLQGTCFKGKARRMGSRPPFSWACPVDILGFRGVFRAALQVHSKLLKIKPEARFVIPDIDLGPDGISDASSWFPRKMSRAKFVRILQSVLRRAGLGNQYVSSVSTYSLRRFLPSLADVCRCPEHLALHLGNWSEGGGKASKLQMHHLYADDKAVREAVRRFEDQPFLETDDDGELAADPPSAPTAPVNTPTVDPRQPRGFYDGDIKIVLLSRAAASRDLEQLRSLLASARISDTLVKFVESLGVESLADFVGLVESSKYESQLAELILDKSPEKGSMLQLARLRTAWSEASAAIQQQRKRKLEGIAEDAEEPLDPAVAENLQSSWQRLYGHRLDIHLTPSDSLLGRVYRELQRGTASLIPARKITSLFHASLPQPKTEVALNLSLKLQVATEPGPVRDLADYYFRLRILANAYCLAGSHKVDSVLHPGTQVIFSPLEINLNYSDQALQKANNAQAPPSAQLAWLETRDLHTRSKMVEFLRMSYPQGEALFKALAETELLWNSTSQLPVLASPDAASPSGSSPTKAGRKDRTCNETEDGRPICKKRNDQRGCTADEKQCPDRKAHVCDVRLASGKAPCQGLSRTRVAALVKLLHDCFPAPLRNRRTGVLGGSREANYFILGHFCGKSGDGISDLARRFPDLARAVNSFMLSQCPDCHWTSVAIAHNQFAFPHRDSANLSDSSNISMAIGNFQDGGLLIECPDGPLRISDNAANTEVPAAALDNAHKPVIFSPFHVHSSLPWTGDRWVLNCYTLRSVPQLSASVRDELLQLGFPVPPCCLRVRCAVGQPSRQVSLGDAAALGSPPTFALPGPVQRTNFADHCDVWLAMCPHRLGIGAPFWLVLIVVASPCTTTRQVSSRRPAPRAALVFEVAHKLLESAASLWPKSHAVLVGYRPLDFGPEAPSHRQVQLESGVRSIRTDAAHFGHVSCPCEWSVRSSSPLDLLHSVDHVDTTSEDGQCSATWVGKPWPKSLKFDAGFQRWGPGVFLRLSPVGLRSEPLGPSLDDSVKCRFLEDLGRFPPAHYEETALLWKGSSWRTPSAREKATMYGIPNSVVLAVKGTPEDVDCRHSLLASSMHIPSLAIVLCILLASLVQTSSMQLRPPLHDALESAVVSNVWGTVFQPGFCRSFPGYLAGDAVAKAFYDQCRAQGLSLPRPQASLAATLRRLDLSCLQCYWMDKCMREGPCDVLGTEFAQQRAPSLASLAAGVQRGTGHSKWCLPPLLPPDLSKEEHMFQSAALAVAANKRPAFLLVCAILLRWPDLSNALRFVTGYKVVGEIENSGLFRPVQPSDDPSFGLPSLLGDAAIDNFRLLQDRVRPSDLDDELRQTCLDEVALGHARGPYSAAEMDAEFGVGGWRPLERFMILQSDKCRPIDSGKRPGHNAAARERETIFTTSVDAFQPLLLLIREWLGSSAFAEGFPNFARFVIGTEDMKHAYRQCPVHPDNLCVTCTAYWDNVAQEHRFIVLQGLPFGLSSAVLCFNRTPAFLAALCRRVCVSPILQFFDDSGIADLECARGSAQAAMRACFGLAGAELDPGKSQPPAVCRVFLGLSANLALAECEDCISFDLKPGFRESLADEVKAILSDGRLNSGRASKLRGKFGWAASGTYGRCGRAGLAPLVTRQFTDVSDELTPALRDCLKFHLHLAEFVPPRLVSLSKVQPKPVRIYSDASYEPSAQVPARLGFVIFPSDDLARPLGMSMDISDAVLGRFQVRQTQINGCEALAGVIIPANAPDLLRGRDIVWFVDNQAACQILMKGSSSVPDMAVIAAVTQLLFTRRIVYRDLKPENVLLDEHGYAKLCDMGFARFVISKTNTLAGTPEYMAPEVIDFPHAHDVTCDWWSLGVLTFELNAGQPPWEDEGVADLFGKLLAIRRSQEKGEPRYPFSCPLLVRNFISKLLTKLPHRLGARQGARELREHFFFKKLSFDFQALKAQTLPPPIARPFQQRENAVCGMEDLSGELLKSSELFQPVQGACMSISPADSLHFSVSRSLLQATSALSSSLRWQASTIDTPVVLPAAPLMPGPYSLMGSYFDVSGSKRQQVGASQRDRDDNVVEPSGKLFPRKTLVRILVSQLSGVPDGRNSPVFLEALLLSLGQTPDPHVVQVPAPSEMLTYQRVAIHAGAGDMQESSCDAVTQTPSRVFAVEQKVGAGPSPTRPTPWRLRGGREQALCLLWPLAAADASERLLRLPVGSLHQKARPQGLFCEQAELFGEVEAPRSQWSRGVKPMLGDGGRVSESHFANMGTWTFFDIRPAAADAEELELFGSEEEAEKGAKELFGEDDEGEEFELFGSEEEPEAAEQQAQPPSVISELAPSPRFWSDRDEKDIFGDFSDDEPEKELSIDVTERVMPAADKDLISIRLPNMLSFDDAQYRPEPSGAMGDLVEFALEWIELSTVVSLQNPENCVRWRLEQDEYGNNVLDSTGRPVHEPGARDLNLLFGFPTPAKNVETETAEARQVLDMERENRKLRESRQKQRGPVCRRVALLAWCNGFGQASTGRYRFASHDGQASKTGKALKEWMSTKSLNLFSRGRCTMGGLLSGPSTQKESGDGRSFQNGLEWGFSAMQGWRDRMEDAHLAISSLGSAAVSSSARWRDSSLFTVMDGHGGEQVAQFCRCHFPEELVLQNSQDCSDALMRAFHRMDTMLMDPHSLDELQSLGRSVAFKSWANPEIMGCTMVAAVVRPDAIFVANAGDSRAVLCRRGKAIDMSEDHKPNSPAELSRVLRAGGTVMQQHVGNHVHYRINGNLNLSRSIGDLLYKQNASLSAEEQVITCHPDVRCFNRQADDEFMILACDGVWDVLSSQEAVDFVRMRLGSFADLAFRLQEGRLRLSAILEEMLDACISPDLAQTMGIGGDNMTALLVVFSDGGRQANWLESTSVLPTQSWMCSVFAIGQRKCLDSRAARVTWLQTWGEFQDSQGPRGLQAPRALGALRYEEKKEGKKEEEEVRRRYEEKKEGKKEEEEVRRRYEEKKEGKKEEEEVRRRYEEKKEGKKEEEEVRRRYEEKKEGKKEEEEVRRRYEEKKEGKKEEEEVRRRTENVAGAMTFEDIEVPQFSEQKPIVVDAAVRKNPAKWRERNKRRALSRKASRPPQAQGGEHARSTTEPSWEVQQTVPAPEETVPDLKKQDFKKPQEVDEEAPEESWSQKPQGRTMPGGYYVRSLEEVHSSTMRAFNVRLTKPYQRPARGADEDEDLPPLEPEEMGEVKAPSPGRAVREAAKRAQAAVRDAEKQRRRDEEEERRREAERRLERRRLELKIRKLKEEQEAQEQARQKGKEVQRQLEEQEASERCAARRGEPSETGKEEAQKELRRQRRAQRDAEEDAKLREARRRRRAEEEAAKKEHEAAQRAAEEDKRRKEKERKEREKRERKEREKAEAAAQAQRRQEEEAKRAADERRRQEEAARREAEEAAARQKETAEEALRRQEMENEERRRRAEQRRKEIKEKAERAKKAAAAGLPPSAAAALAAEAVAREAKPPTSHVTVAVLGHQGAGKSMLVGALLLATAAISERDLAKRRKEAERLKESELQREDGLRTPKGAELALLDVPGGRRSLPQAVAASAEADVAMLVISAKGRELEAALKEAGGGPSTLVEQLRAARGLGTAAKEGRLVVAVTKMEEVSWAEDRFDEVISTLTPVLTNAGFSQAATVFVPVDGLTNQVDAKKAPWHTGASLLQCLDDMASCAPRPGALQVLVFESTPAAKGTIRVRGRVEQGTLRPGERCLLTPGSAPCAVEALRMAASRNVVPLEEAKNWPTVGGASTIGWCGSVLGSTQSPVEVSDSVKAYLEVLELPRPMTAGFKAVLHVHAATVDAEIDQILDATDWATGVTTERPKIVKAGQRLTVLLKFSRQVPVCSVSDAQSSRLGLLMLRLEETTVAVGHVLEVK</sequence>
<dbReference type="Pfam" id="PF22594">
    <property type="entry name" value="GTP-eEF1A_C"/>
    <property type="match status" value="1"/>
</dbReference>
<evidence type="ECO:0000256" key="2">
    <source>
        <dbReference type="ARBA" id="ARBA00022741"/>
    </source>
</evidence>
<evidence type="ECO:0000259" key="6">
    <source>
        <dbReference type="PROSITE" id="PS51746"/>
    </source>
</evidence>
<dbReference type="SMART" id="SM00220">
    <property type="entry name" value="S_TKc"/>
    <property type="match status" value="1"/>
</dbReference>
<keyword evidence="2" id="KW-0547">Nucleotide-binding</keyword>
<dbReference type="SUPFAM" id="SSF50465">
    <property type="entry name" value="EF-Tu/eEF-1alpha/eIF2-gamma C-terminal domain"/>
    <property type="match status" value="1"/>
</dbReference>